<feature type="region of interest" description="Disordered" evidence="1">
    <location>
        <begin position="1"/>
        <end position="29"/>
    </location>
</feature>
<feature type="transmembrane region" description="Helical" evidence="2">
    <location>
        <begin position="276"/>
        <end position="293"/>
    </location>
</feature>
<reference evidence="4" key="1">
    <citation type="journal article" date="2020" name="mSystems">
        <title>Genome- and Community-Level Interaction Insights into Carbon Utilization and Element Cycling Functions of Hydrothermarchaeota in Hydrothermal Sediment.</title>
        <authorList>
            <person name="Zhou Z."/>
            <person name="Liu Y."/>
            <person name="Xu W."/>
            <person name="Pan J."/>
            <person name="Luo Z.H."/>
            <person name="Li M."/>
        </authorList>
    </citation>
    <scope>NUCLEOTIDE SEQUENCE [LARGE SCALE GENOMIC DNA]</scope>
    <source>
        <strain evidence="4">SpSt-855</strain>
    </source>
</reference>
<evidence type="ECO:0000259" key="3">
    <source>
        <dbReference type="Pfam" id="PF02517"/>
    </source>
</evidence>
<keyword evidence="2" id="KW-0812">Transmembrane</keyword>
<dbReference type="Pfam" id="PF02517">
    <property type="entry name" value="Rce1-like"/>
    <property type="match status" value="1"/>
</dbReference>
<dbReference type="GO" id="GO:0080120">
    <property type="term" value="P:CAAX-box protein maturation"/>
    <property type="evidence" value="ECO:0007669"/>
    <property type="project" value="UniProtKB-ARBA"/>
</dbReference>
<feature type="region of interest" description="Disordered" evidence="1">
    <location>
        <begin position="41"/>
        <end position="60"/>
    </location>
</feature>
<keyword evidence="4" id="KW-0378">Hydrolase</keyword>
<evidence type="ECO:0000256" key="2">
    <source>
        <dbReference type="SAM" id="Phobius"/>
    </source>
</evidence>
<dbReference type="InterPro" id="IPR003675">
    <property type="entry name" value="Rce1/LyrA-like_dom"/>
</dbReference>
<comment type="caution">
    <text evidence="4">The sequence shown here is derived from an EMBL/GenBank/DDBJ whole genome shotgun (WGS) entry which is preliminary data.</text>
</comment>
<feature type="transmembrane region" description="Helical" evidence="2">
    <location>
        <begin position="203"/>
        <end position="227"/>
    </location>
</feature>
<feature type="transmembrane region" description="Helical" evidence="2">
    <location>
        <begin position="72"/>
        <end position="96"/>
    </location>
</feature>
<dbReference type="GO" id="GO:0004175">
    <property type="term" value="F:endopeptidase activity"/>
    <property type="evidence" value="ECO:0007669"/>
    <property type="project" value="UniProtKB-ARBA"/>
</dbReference>
<dbReference type="EMBL" id="DTKL01000024">
    <property type="protein sequence ID" value="HGY93983.1"/>
    <property type="molecule type" value="Genomic_DNA"/>
</dbReference>
<dbReference type="GO" id="GO:0006508">
    <property type="term" value="P:proteolysis"/>
    <property type="evidence" value="ECO:0007669"/>
    <property type="project" value="UniProtKB-KW"/>
</dbReference>
<feature type="domain" description="CAAX prenyl protease 2/Lysostaphin resistance protein A-like" evidence="3">
    <location>
        <begin position="204"/>
        <end position="312"/>
    </location>
</feature>
<feature type="transmembrane region" description="Helical" evidence="2">
    <location>
        <begin position="248"/>
        <end position="270"/>
    </location>
</feature>
<feature type="transmembrane region" description="Helical" evidence="2">
    <location>
        <begin position="125"/>
        <end position="149"/>
    </location>
</feature>
<sequence>MSDFLPEDDAHEQDRPQAGEPTPDAGTVRIETGPALSDVFASQASPFPAPGETEAARAPKPPPLRPNLLHTLLFFFIAFVMLVLGQLIAAVIYQLVTLGTQPHLSLSAAFQITASDPRLSIPTQAVIYGALVLLAVIVFSGLWLSPFWETLEWRAARARRFFFPLLLVGLLTGIAIGALGNSLPMPMPKNPPILHEMSTSMLGAWFLLVFGITAAPMTEELAFRGFLLPSLLNIFKWLERRGVSNAQVTRWIGIPVSILLTTIPFTLLHAEQVSDSWGPLVLIGVVSVVLCIVRLTMKSVACGAVVHAAYNFTLFAGVVYQTSGFQHLNKLMGS</sequence>
<evidence type="ECO:0000313" key="4">
    <source>
        <dbReference type="EMBL" id="HGY93983.1"/>
    </source>
</evidence>
<keyword evidence="2" id="KW-0472">Membrane</keyword>
<keyword evidence="4" id="KW-0482">Metalloprotease</keyword>
<accession>A0A7V4XRT8</accession>
<dbReference type="GO" id="GO:0008237">
    <property type="term" value="F:metallopeptidase activity"/>
    <property type="evidence" value="ECO:0007669"/>
    <property type="project" value="UniProtKB-KW"/>
</dbReference>
<keyword evidence="2" id="KW-1133">Transmembrane helix</keyword>
<name>A0A7V4XRT8_9BACT</name>
<organism evidence="4">
    <name type="scientific">Acidobacterium capsulatum</name>
    <dbReference type="NCBI Taxonomy" id="33075"/>
    <lineage>
        <taxon>Bacteria</taxon>
        <taxon>Pseudomonadati</taxon>
        <taxon>Acidobacteriota</taxon>
        <taxon>Terriglobia</taxon>
        <taxon>Terriglobales</taxon>
        <taxon>Acidobacteriaceae</taxon>
        <taxon>Acidobacterium</taxon>
    </lineage>
</organism>
<dbReference type="AlphaFoldDB" id="A0A7V4XRT8"/>
<feature type="compositionally biased region" description="Acidic residues" evidence="1">
    <location>
        <begin position="1"/>
        <end position="11"/>
    </location>
</feature>
<keyword evidence="4" id="KW-0645">Protease</keyword>
<proteinExistence type="predicted"/>
<gene>
    <name evidence="4" type="ORF">ENW50_04740</name>
</gene>
<feature type="transmembrane region" description="Helical" evidence="2">
    <location>
        <begin position="161"/>
        <end position="183"/>
    </location>
</feature>
<evidence type="ECO:0000256" key="1">
    <source>
        <dbReference type="SAM" id="MobiDB-lite"/>
    </source>
</evidence>
<protein>
    <submittedName>
        <fullName evidence="4">CPBP family intramembrane metalloprotease</fullName>
    </submittedName>
</protein>
<feature type="transmembrane region" description="Helical" evidence="2">
    <location>
        <begin position="300"/>
        <end position="320"/>
    </location>
</feature>